<evidence type="ECO:0000256" key="2">
    <source>
        <dbReference type="ARBA" id="ARBA00022692"/>
    </source>
</evidence>
<evidence type="ECO:0000313" key="8">
    <source>
        <dbReference type="Proteomes" id="UP000054007"/>
    </source>
</evidence>
<evidence type="ECO:0000313" key="7">
    <source>
        <dbReference type="EMBL" id="KIY66291.1"/>
    </source>
</evidence>
<evidence type="ECO:0000256" key="4">
    <source>
        <dbReference type="ARBA" id="ARBA00023136"/>
    </source>
</evidence>
<dbReference type="GO" id="GO:0005783">
    <property type="term" value="C:endoplasmic reticulum"/>
    <property type="evidence" value="ECO:0007669"/>
    <property type="project" value="TreeGrafter"/>
</dbReference>
<accession>A0A0D7B9V2</accession>
<gene>
    <name evidence="7" type="ORF">CYLTODRAFT_377968</name>
</gene>
<sequence>MSRRSTGYDSRSTYPNFLSLQETLRLQLGFALAGLREGLRWDIVISAVARDPEIQSNVIKSVLLNSLSLASIYTFDLLLRPLFQNQAAWFHRNLGWFYQVFWVMPVISVSLYLNSSWSMLIARRVYTLQHGPRALAQHQPTTYSGILTTLATSAYRAVMVVTSVMVSFLLAYTPIIGPLISFIYLSWVDSYYFFEFIWIARGLSLSRRIRFLEERWVYFLGFGMPSAAICSIGSGLANGAIFALIYPAFIIMAIHARPTPSDPYSPTETESVIHPSPFVPIRLRIFAPVLLLNDTIVRVLSVGGGGGHRRTGSGDSSELVEEGTHRITPKMRRKLD</sequence>
<dbReference type="Proteomes" id="UP000054007">
    <property type="component" value="Unassembled WGS sequence"/>
</dbReference>
<evidence type="ECO:0000256" key="3">
    <source>
        <dbReference type="ARBA" id="ARBA00022989"/>
    </source>
</evidence>
<dbReference type="GO" id="GO:0016236">
    <property type="term" value="P:macroautophagy"/>
    <property type="evidence" value="ECO:0007669"/>
    <property type="project" value="TreeGrafter"/>
</dbReference>
<proteinExistence type="predicted"/>
<dbReference type="PANTHER" id="PTHR21389">
    <property type="entry name" value="P53 INDUCED PROTEIN"/>
    <property type="match status" value="1"/>
</dbReference>
<comment type="subcellular location">
    <subcellularLocation>
        <location evidence="1">Membrane</location>
        <topology evidence="1">Multi-pass membrane protein</topology>
    </subcellularLocation>
</comment>
<feature type="compositionally biased region" description="Basic residues" evidence="5">
    <location>
        <begin position="327"/>
        <end position="336"/>
    </location>
</feature>
<evidence type="ECO:0008006" key="9">
    <source>
        <dbReference type="Google" id="ProtNLM"/>
    </source>
</evidence>
<feature type="region of interest" description="Disordered" evidence="5">
    <location>
        <begin position="304"/>
        <end position="336"/>
    </location>
</feature>
<evidence type="ECO:0000256" key="5">
    <source>
        <dbReference type="SAM" id="MobiDB-lite"/>
    </source>
</evidence>
<evidence type="ECO:0000256" key="6">
    <source>
        <dbReference type="SAM" id="Phobius"/>
    </source>
</evidence>
<keyword evidence="2 6" id="KW-0812">Transmembrane</keyword>
<feature type="transmembrane region" description="Helical" evidence="6">
    <location>
        <begin position="95"/>
        <end position="114"/>
    </location>
</feature>
<keyword evidence="3 6" id="KW-1133">Transmembrane helix</keyword>
<dbReference type="GO" id="GO:0016020">
    <property type="term" value="C:membrane"/>
    <property type="evidence" value="ECO:0007669"/>
    <property type="project" value="UniProtKB-SubCell"/>
</dbReference>
<dbReference type="PANTHER" id="PTHR21389:SF0">
    <property type="entry name" value="ETOPOSIDE-INDUCED PROTEIN 2.4 HOMOLOG"/>
    <property type="match status" value="1"/>
</dbReference>
<organism evidence="7 8">
    <name type="scientific">Cylindrobasidium torrendii FP15055 ss-10</name>
    <dbReference type="NCBI Taxonomy" id="1314674"/>
    <lineage>
        <taxon>Eukaryota</taxon>
        <taxon>Fungi</taxon>
        <taxon>Dikarya</taxon>
        <taxon>Basidiomycota</taxon>
        <taxon>Agaricomycotina</taxon>
        <taxon>Agaricomycetes</taxon>
        <taxon>Agaricomycetidae</taxon>
        <taxon>Agaricales</taxon>
        <taxon>Marasmiineae</taxon>
        <taxon>Physalacriaceae</taxon>
        <taxon>Cylindrobasidium</taxon>
    </lineage>
</organism>
<name>A0A0D7B9V2_9AGAR</name>
<protein>
    <recommendedName>
        <fullName evidence="9">EI24-domain-containing protein</fullName>
    </recommendedName>
</protein>
<dbReference type="AlphaFoldDB" id="A0A0D7B9V2"/>
<dbReference type="InterPro" id="IPR059112">
    <property type="entry name" value="CysZ/EI24"/>
</dbReference>
<dbReference type="OrthoDB" id="266518at2759"/>
<dbReference type="EMBL" id="KN880559">
    <property type="protein sequence ID" value="KIY66291.1"/>
    <property type="molecule type" value="Genomic_DNA"/>
</dbReference>
<keyword evidence="4 6" id="KW-0472">Membrane</keyword>
<reference evidence="7 8" key="1">
    <citation type="journal article" date="2015" name="Fungal Genet. Biol.">
        <title>Evolution of novel wood decay mechanisms in Agaricales revealed by the genome sequences of Fistulina hepatica and Cylindrobasidium torrendii.</title>
        <authorList>
            <person name="Floudas D."/>
            <person name="Held B.W."/>
            <person name="Riley R."/>
            <person name="Nagy L.G."/>
            <person name="Koehler G."/>
            <person name="Ransdell A.S."/>
            <person name="Younus H."/>
            <person name="Chow J."/>
            <person name="Chiniquy J."/>
            <person name="Lipzen A."/>
            <person name="Tritt A."/>
            <person name="Sun H."/>
            <person name="Haridas S."/>
            <person name="LaButti K."/>
            <person name="Ohm R.A."/>
            <person name="Kues U."/>
            <person name="Blanchette R.A."/>
            <person name="Grigoriev I.V."/>
            <person name="Minto R.E."/>
            <person name="Hibbett D.S."/>
        </authorList>
    </citation>
    <scope>NUCLEOTIDE SEQUENCE [LARGE SCALE GENOMIC DNA]</scope>
    <source>
        <strain evidence="7 8">FP15055 ss-10</strain>
    </source>
</reference>
<evidence type="ECO:0000256" key="1">
    <source>
        <dbReference type="ARBA" id="ARBA00004141"/>
    </source>
</evidence>
<feature type="transmembrane region" description="Helical" evidence="6">
    <location>
        <begin position="62"/>
        <end position="83"/>
    </location>
</feature>
<keyword evidence="8" id="KW-1185">Reference proteome</keyword>
<dbReference type="Pfam" id="PF07264">
    <property type="entry name" value="EI24"/>
    <property type="match status" value="1"/>
</dbReference>